<dbReference type="Proteomes" id="UP000028880">
    <property type="component" value="Unassembled WGS sequence"/>
</dbReference>
<dbReference type="EMBL" id="HG964446">
    <property type="protein sequence ID" value="CDO85887.1"/>
    <property type="molecule type" value="Genomic_DNA"/>
</dbReference>
<proteinExistence type="predicted"/>
<sequence length="212" mass="23491">MRYFLQQRQSSGAYRSGANGIRYLETPSYTEFEVPLADGSFGIVYLMPRDAKSFIACACMLDTFAYIVDAYVAAHPDSQPAILQTFQETWPSVMELLSNGENGFYSPAALCVLEDPDDVVNRWFVATIIGNVGHLPATKVLGNERVVEAMARVVRLTESAINQFHGAQIDAELLSRRIAQARMLANVRRAAKFVDSKFDSIIQLADSVVKSQ</sequence>
<protein>
    <submittedName>
        <fullName evidence="1">Uncharacterized protein</fullName>
    </submittedName>
</protein>
<gene>
    <name evidence="1" type="ORF">BN973_00221</name>
</gene>
<reference evidence="1" key="2">
    <citation type="submission" date="2014-04" db="EMBL/GenBank/DDBJ databases">
        <authorList>
            <person name="Urmite Genomes U."/>
        </authorList>
    </citation>
    <scope>NUCLEOTIDE SEQUENCE</scope>
    <source>
        <strain evidence="1">DSM 44626</strain>
    </source>
</reference>
<dbReference type="HOGENOM" id="CLU_1298651_0_0_11"/>
<reference evidence="1" key="1">
    <citation type="journal article" date="2014" name="Genome Announc.">
        <title>Draft Genome Sequence of Mycobacterium triplex DSM 44626.</title>
        <authorList>
            <person name="Sassi M."/>
            <person name="Croce O."/>
            <person name="Robert C."/>
            <person name="Raoult D."/>
            <person name="Drancourt M."/>
        </authorList>
    </citation>
    <scope>NUCLEOTIDE SEQUENCE [LARGE SCALE GENOMIC DNA]</scope>
    <source>
        <strain evidence="1">DSM 44626</strain>
    </source>
</reference>
<dbReference type="STRING" id="47839.BN973_00221"/>
<dbReference type="AlphaFoldDB" id="A0A024JR87"/>
<accession>A0A024JR87</accession>
<evidence type="ECO:0000313" key="1">
    <source>
        <dbReference type="EMBL" id="CDO85887.1"/>
    </source>
</evidence>
<name>A0A024JR87_9MYCO</name>
<organism evidence="1">
    <name type="scientific">Mycobacterium triplex</name>
    <dbReference type="NCBI Taxonomy" id="47839"/>
    <lineage>
        <taxon>Bacteria</taxon>
        <taxon>Bacillati</taxon>
        <taxon>Actinomycetota</taxon>
        <taxon>Actinomycetes</taxon>
        <taxon>Mycobacteriales</taxon>
        <taxon>Mycobacteriaceae</taxon>
        <taxon>Mycobacterium</taxon>
        <taxon>Mycobacterium simiae complex</taxon>
    </lineage>
</organism>